<dbReference type="PANTHER" id="PTHR34315:SF1">
    <property type="entry name" value="INTRADIOL RING-CLEAVAGE DIOXYGENASES DOMAIN-CONTAINING PROTEIN-RELATED"/>
    <property type="match status" value="1"/>
</dbReference>
<dbReference type="EMBL" id="JAPDFL010000001">
    <property type="protein sequence ID" value="MCW1934777.1"/>
    <property type="molecule type" value="Genomic_DNA"/>
</dbReference>
<dbReference type="Proteomes" id="UP001208938">
    <property type="component" value="Unassembled WGS sequence"/>
</dbReference>
<reference evidence="3 4" key="1">
    <citation type="submission" date="2022-10" db="EMBL/GenBank/DDBJ databases">
        <title>Pararhodobacter sp. nov., isolated from marine algae.</title>
        <authorList>
            <person name="Choi B.J."/>
            <person name="Kim J.M."/>
            <person name="Lee J.K."/>
            <person name="Choi D.G."/>
            <person name="Jeon C.O."/>
        </authorList>
    </citation>
    <scope>NUCLEOTIDE SEQUENCE [LARGE SCALE GENOMIC DNA]</scope>
    <source>
        <strain evidence="3 4">ZQ420</strain>
    </source>
</reference>
<keyword evidence="4" id="KW-1185">Reference proteome</keyword>
<keyword evidence="3" id="KW-0560">Oxidoreductase</keyword>
<dbReference type="PROSITE" id="PS51318">
    <property type="entry name" value="TAT"/>
    <property type="match status" value="1"/>
</dbReference>
<accession>A0ABT3H4Q3</accession>
<evidence type="ECO:0000256" key="1">
    <source>
        <dbReference type="SAM" id="MobiDB-lite"/>
    </source>
</evidence>
<dbReference type="Pfam" id="PF00775">
    <property type="entry name" value="Dioxygenase_C"/>
    <property type="match status" value="1"/>
</dbReference>
<dbReference type="SUPFAM" id="SSF49482">
    <property type="entry name" value="Aromatic compound dioxygenase"/>
    <property type="match status" value="1"/>
</dbReference>
<evidence type="ECO:0000313" key="3">
    <source>
        <dbReference type="EMBL" id="MCW1934777.1"/>
    </source>
</evidence>
<comment type="caution">
    <text evidence="3">The sequence shown here is derived from an EMBL/GenBank/DDBJ whole genome shotgun (WGS) entry which is preliminary data.</text>
</comment>
<feature type="region of interest" description="Disordered" evidence="1">
    <location>
        <begin position="229"/>
        <end position="267"/>
    </location>
</feature>
<proteinExistence type="predicted"/>
<dbReference type="Gene3D" id="2.60.130.10">
    <property type="entry name" value="Aromatic compound dioxygenase"/>
    <property type="match status" value="1"/>
</dbReference>
<dbReference type="InterPro" id="IPR006311">
    <property type="entry name" value="TAT_signal"/>
</dbReference>
<keyword evidence="3" id="KW-0223">Dioxygenase</keyword>
<protein>
    <submittedName>
        <fullName evidence="3">Intradiol ring-cleavage dioxygenase</fullName>
    </submittedName>
</protein>
<evidence type="ECO:0000313" key="4">
    <source>
        <dbReference type="Proteomes" id="UP001208938"/>
    </source>
</evidence>
<name>A0ABT3H4Q3_9RHOB</name>
<feature type="compositionally biased region" description="Pro residues" evidence="1">
    <location>
        <begin position="238"/>
        <end position="249"/>
    </location>
</feature>
<evidence type="ECO:0000259" key="2">
    <source>
        <dbReference type="Pfam" id="PF00775"/>
    </source>
</evidence>
<dbReference type="GO" id="GO:0051213">
    <property type="term" value="F:dioxygenase activity"/>
    <property type="evidence" value="ECO:0007669"/>
    <property type="project" value="UniProtKB-KW"/>
</dbReference>
<organism evidence="3 4">
    <name type="scientific">Pararhodobacter zhoushanensis</name>
    <dbReference type="NCBI Taxonomy" id="2479545"/>
    <lineage>
        <taxon>Bacteria</taxon>
        <taxon>Pseudomonadati</taxon>
        <taxon>Pseudomonadota</taxon>
        <taxon>Alphaproteobacteria</taxon>
        <taxon>Rhodobacterales</taxon>
        <taxon>Paracoccaceae</taxon>
        <taxon>Pararhodobacter</taxon>
    </lineage>
</organism>
<dbReference type="PANTHER" id="PTHR34315">
    <property type="match status" value="1"/>
</dbReference>
<sequence length="267" mass="28663">MTDFPLNRRQVLTTLAVGASGLMLPRLVYADTSALIPGSDVCALTPGVTEGPYYLDTGLIRRDITEGRPGVPVHLRLQVVDAACAPIEGARVDLWHCDAQGVYSSFGGDSGQSSARGETFLRGTQIADAQGIVTFDTIYPGWYRGRTTHMHFKVWLDEHTVLTGQIFVPDALSEYLYLNVPAYQREGARDTVNRTDRIAQQATQASFAAVTEEDSAYLVQMIIGVDPMANADTDNDRPPLPPGSRPPADSPMDGGRGASAPLVPGSG</sequence>
<dbReference type="CDD" id="cd03457">
    <property type="entry name" value="intradiol_dioxygenase_like"/>
    <property type="match status" value="1"/>
</dbReference>
<dbReference type="InterPro" id="IPR000627">
    <property type="entry name" value="Intradiol_dOase_C"/>
</dbReference>
<dbReference type="RefSeq" id="WP_264507545.1">
    <property type="nucleotide sequence ID" value="NZ_JAPDFL010000001.1"/>
</dbReference>
<gene>
    <name evidence="3" type="ORF">OKW52_21635</name>
</gene>
<feature type="domain" description="Intradiol ring-cleavage dioxygenases" evidence="2">
    <location>
        <begin position="51"/>
        <end position="168"/>
    </location>
</feature>
<dbReference type="InterPro" id="IPR015889">
    <property type="entry name" value="Intradiol_dOase_core"/>
</dbReference>